<dbReference type="InterPro" id="IPR024079">
    <property type="entry name" value="MetalloPept_cat_dom_sf"/>
</dbReference>
<feature type="region of interest" description="Disordered" evidence="6">
    <location>
        <begin position="1"/>
        <end position="44"/>
    </location>
</feature>
<feature type="domain" description="Disintegrin" evidence="8">
    <location>
        <begin position="603"/>
        <end position="667"/>
    </location>
</feature>
<feature type="region of interest" description="Disordered" evidence="6">
    <location>
        <begin position="325"/>
        <end position="352"/>
    </location>
</feature>
<evidence type="ECO:0000256" key="5">
    <source>
        <dbReference type="PROSITE-ProRule" id="PRU00276"/>
    </source>
</evidence>
<dbReference type="PROSITE" id="PS50214">
    <property type="entry name" value="DISINTEGRIN_2"/>
    <property type="match status" value="1"/>
</dbReference>
<dbReference type="Gene3D" id="4.10.70.10">
    <property type="entry name" value="Disintegrin domain"/>
    <property type="match status" value="1"/>
</dbReference>
<keyword evidence="7" id="KW-1133">Transmembrane helix</keyword>
<keyword evidence="7" id="KW-0472">Membrane</keyword>
<dbReference type="InterPro" id="IPR042081">
    <property type="entry name" value="RNA_2'-PTrans_C"/>
</dbReference>
<evidence type="ECO:0000256" key="1">
    <source>
        <dbReference type="ARBA" id="ARBA00001809"/>
    </source>
</evidence>
<evidence type="ECO:0000259" key="9">
    <source>
        <dbReference type="PROSITE" id="PS50215"/>
    </source>
</evidence>
<feature type="binding site" evidence="5">
    <location>
        <position position="534"/>
    </location>
    <ligand>
        <name>Zn(2+)</name>
        <dbReference type="ChEBI" id="CHEBI:29105"/>
        <note>catalytic</note>
    </ligand>
</feature>
<dbReference type="Gene3D" id="3.40.390.10">
    <property type="entry name" value="Collagenase (Catalytic Domain)"/>
    <property type="match status" value="1"/>
</dbReference>
<dbReference type="GO" id="GO:0004222">
    <property type="term" value="F:metalloendopeptidase activity"/>
    <property type="evidence" value="ECO:0007669"/>
    <property type="project" value="InterPro"/>
</dbReference>
<dbReference type="InterPro" id="IPR042080">
    <property type="entry name" value="RNA_2'-PTrans_N"/>
</dbReference>
<reference evidence="10 11" key="1">
    <citation type="submission" date="2020-06" db="EMBL/GenBank/DDBJ databases">
        <authorList>
            <person name="Li R."/>
            <person name="Bekaert M."/>
        </authorList>
    </citation>
    <scope>NUCLEOTIDE SEQUENCE [LARGE SCALE GENOMIC DNA]</scope>
    <source>
        <strain evidence="11">wild</strain>
    </source>
</reference>
<evidence type="ECO:0000313" key="11">
    <source>
        <dbReference type="Proteomes" id="UP000507470"/>
    </source>
</evidence>
<evidence type="ECO:0000259" key="8">
    <source>
        <dbReference type="PROSITE" id="PS50214"/>
    </source>
</evidence>
<dbReference type="SMART" id="SM00050">
    <property type="entry name" value="DISIN"/>
    <property type="match status" value="1"/>
</dbReference>
<dbReference type="GO" id="GO:0005886">
    <property type="term" value="C:plasma membrane"/>
    <property type="evidence" value="ECO:0007669"/>
    <property type="project" value="TreeGrafter"/>
</dbReference>
<evidence type="ECO:0000256" key="3">
    <source>
        <dbReference type="ARBA" id="ARBA00022685"/>
    </source>
</evidence>
<dbReference type="PANTHER" id="PTHR45702">
    <property type="entry name" value="ADAM10/ADAM17 METALLOPEPTIDASE FAMILY MEMBER"/>
    <property type="match status" value="1"/>
</dbReference>
<dbReference type="InterPro" id="IPR002745">
    <property type="entry name" value="Ptrans_KptA/Tpt1"/>
</dbReference>
<feature type="compositionally biased region" description="Basic and acidic residues" evidence="6">
    <location>
        <begin position="9"/>
        <end position="29"/>
    </location>
</feature>
<dbReference type="Pfam" id="PF13574">
    <property type="entry name" value="Reprolysin_2"/>
    <property type="match status" value="1"/>
</dbReference>
<dbReference type="OrthoDB" id="419694at2759"/>
<dbReference type="InterPro" id="IPR001590">
    <property type="entry name" value="Peptidase_M12B"/>
</dbReference>
<dbReference type="GO" id="GO:0000215">
    <property type="term" value="F:tRNA 2'-phosphotransferase activity"/>
    <property type="evidence" value="ECO:0007669"/>
    <property type="project" value="UniProtKB-EC"/>
</dbReference>
<feature type="domain" description="Peptidase M12B" evidence="9">
    <location>
        <begin position="504"/>
        <end position="586"/>
    </location>
</feature>
<comment type="function">
    <text evidence="2">Catalyzes the last step of tRNA splicing, the transfer of the splice junction 2'-phosphate from ligated tRNA to NAD to produce ADP-ribose 1''-2'' cyclic phosphate.</text>
</comment>
<dbReference type="PANTHER" id="PTHR45702:SF2">
    <property type="entry name" value="KUZBANIAN, ISOFORM A"/>
    <property type="match status" value="1"/>
</dbReference>
<dbReference type="Pfam" id="PF01885">
    <property type="entry name" value="PTS_2-RNA"/>
    <property type="match status" value="1"/>
</dbReference>
<sequence>MSPGVDANLPREREGNGESRVSVEVRAESESGQSSISEEEATPSGRLDRNLINTLANILRHGDLELGNKLLPGGYLFMEEILKGHPGFAGYSLPDIHKLAKVDVDKRFTLMRDIDSGCWKIKANQGHSLVVDTSDIPLVEKNEVLQVYHYTTMASWGHIKEEGLRKIGRQYIPLVNKVPNSIKPYWEVEVQIDVQRAQAEGYKFFWSPNGAVLCPGNQEGIILPTYVNQALHLDSGEELDLGNLVAPELLTGDQESSVANIERERIGTILAMEESNSLHQVAAPTETTLASDEEAQESWDSTSEGEADTTLVEKASDEETVCQRYRGPTPVVDGGMTDNIEKGPTSLIFVDPSSTGEIDRKATGFTTGEFDRKATTERNIPLYKGTVIIDKSPVSQKSASVHTESPNSRWGSLSKAENIGARYCNLPTPTVDSGTTVLRVTIATIRWGPSRRQWDPGIPALYKGIKTIQVKMENEGGSAQSPRSNQDLQPFSVQGLLYTDGRLSLNTGIVTNLNYGNDVTTAVSYVTFAHEIGHNFGSLHDESSNPTCAPGGTGGNYIMFAQATAGTKPNNVMFSPCSISSMAPMIATRGRDTADGCFVEYSSSTCGNKVVESGEQCDCGWDDDCTDPCCYPTLSATGPDSAKACQYRTGATCSPSEGVCCNPTTCSNYLPLDNKVFCYFGQCSGQVCEAHGYQPCQCEPTTAGNWKDELLCSLCCTDPADNTCKTADQLSNINVAFTKAVPGTPCNKFLGYCDVFHICREVDPSGPLSKLKNFFLNGELIDKVKEFLTEYWYVAIAGGVGLIIILVLMIKCCSKSTQGKVQPEPRRVSVEPSRTRY</sequence>
<dbReference type="SUPFAM" id="SSF56399">
    <property type="entry name" value="ADP-ribosylation"/>
    <property type="match status" value="1"/>
</dbReference>
<dbReference type="AlphaFoldDB" id="A0A6J8CHW0"/>
<keyword evidence="10" id="KW-0378">Hydrolase</keyword>
<dbReference type="EC" id="3.4.24.81" evidence="10"/>
<feature type="region of interest" description="Disordered" evidence="6">
    <location>
        <begin position="286"/>
        <end position="308"/>
    </location>
</feature>
<dbReference type="PROSITE" id="PS50215">
    <property type="entry name" value="ADAM_MEPRO"/>
    <property type="match status" value="1"/>
</dbReference>
<dbReference type="Pfam" id="PF21299">
    <property type="entry name" value="ADAM10_Cys-rich"/>
    <property type="match status" value="1"/>
</dbReference>
<dbReference type="Gene3D" id="3.20.170.30">
    <property type="match status" value="1"/>
</dbReference>
<dbReference type="GO" id="GO:0006509">
    <property type="term" value="P:membrane protein ectodomain proteolysis"/>
    <property type="evidence" value="ECO:0007669"/>
    <property type="project" value="TreeGrafter"/>
</dbReference>
<dbReference type="InterPro" id="IPR036436">
    <property type="entry name" value="Disintegrin_dom_sf"/>
</dbReference>
<comment type="catalytic activity">
    <reaction evidence="1">
        <text>Endopeptidase of broad specificity.</text>
        <dbReference type="EC" id="3.4.24.81"/>
    </reaction>
</comment>
<dbReference type="Gene3D" id="1.10.10.970">
    <property type="entry name" value="RNA 2'-phosphotransferase, Tpt1/KptA family, N-terminal domain"/>
    <property type="match status" value="1"/>
</dbReference>
<dbReference type="SUPFAM" id="SSF55486">
    <property type="entry name" value="Metalloproteases ('zincins'), catalytic domain"/>
    <property type="match status" value="1"/>
</dbReference>
<dbReference type="Proteomes" id="UP000507470">
    <property type="component" value="Unassembled WGS sequence"/>
</dbReference>
<dbReference type="InterPro" id="IPR051489">
    <property type="entry name" value="ADAM_Metalloproteinase"/>
</dbReference>
<keyword evidence="5" id="KW-0862">Zinc</keyword>
<evidence type="ECO:0000256" key="6">
    <source>
        <dbReference type="SAM" id="MobiDB-lite"/>
    </source>
</evidence>
<feature type="binding site" evidence="5">
    <location>
        <position position="540"/>
    </location>
    <ligand>
        <name>Zn(2+)</name>
        <dbReference type="ChEBI" id="CHEBI:29105"/>
        <note>catalytic</note>
    </ligand>
</feature>
<organism evidence="10 11">
    <name type="scientific">Mytilus coruscus</name>
    <name type="common">Sea mussel</name>
    <dbReference type="NCBI Taxonomy" id="42192"/>
    <lineage>
        <taxon>Eukaryota</taxon>
        <taxon>Metazoa</taxon>
        <taxon>Spiralia</taxon>
        <taxon>Lophotrochozoa</taxon>
        <taxon>Mollusca</taxon>
        <taxon>Bivalvia</taxon>
        <taxon>Autobranchia</taxon>
        <taxon>Pteriomorphia</taxon>
        <taxon>Mytilida</taxon>
        <taxon>Mytiloidea</taxon>
        <taxon>Mytilidae</taxon>
        <taxon>Mytilinae</taxon>
        <taxon>Mytilus</taxon>
    </lineage>
</organism>
<keyword evidence="11" id="KW-1185">Reference proteome</keyword>
<evidence type="ECO:0000256" key="2">
    <source>
        <dbReference type="ARBA" id="ARBA00003343"/>
    </source>
</evidence>
<feature type="transmembrane region" description="Helical" evidence="7">
    <location>
        <begin position="791"/>
        <end position="810"/>
    </location>
</feature>
<dbReference type="EMBL" id="CACVKT020005559">
    <property type="protein sequence ID" value="CAC5395665.1"/>
    <property type="molecule type" value="Genomic_DNA"/>
</dbReference>
<dbReference type="InterPro" id="IPR049038">
    <property type="entry name" value="ADAM10_Cys-rich"/>
</dbReference>
<gene>
    <name evidence="10" type="ORF">MCOR_30309</name>
</gene>
<comment type="caution">
    <text evidence="5">Lacks conserved residue(s) required for the propagation of feature annotation.</text>
</comment>
<evidence type="ECO:0000256" key="4">
    <source>
        <dbReference type="ARBA" id="ARBA00047949"/>
    </source>
</evidence>
<feature type="binding site" evidence="5">
    <location>
        <position position="530"/>
    </location>
    <ligand>
        <name>Zn(2+)</name>
        <dbReference type="ChEBI" id="CHEBI:29105"/>
        <note>catalytic</note>
    </ligand>
</feature>
<keyword evidence="3" id="KW-0165">Cleavage on pair of basic residues</keyword>
<feature type="compositionally biased region" description="Acidic residues" evidence="6">
    <location>
        <begin position="291"/>
        <end position="307"/>
    </location>
</feature>
<comment type="catalytic activity">
    <reaction evidence="4">
        <text>2'-phospho-[ligated tRNA] + NAD(+) = mature tRNA + ADP-alpha-D-ribose 1'',2''-cyclic phosphate + nicotinamide</text>
        <dbReference type="Rhea" id="RHEA:23324"/>
        <dbReference type="Rhea" id="RHEA-COMP:11106"/>
        <dbReference type="Rhea" id="RHEA-COMP:11107"/>
        <dbReference type="ChEBI" id="CHEBI:17154"/>
        <dbReference type="ChEBI" id="CHEBI:57540"/>
        <dbReference type="ChEBI" id="CHEBI:76596"/>
        <dbReference type="ChEBI" id="CHEBI:82883"/>
        <dbReference type="ChEBI" id="CHEBI:85027"/>
        <dbReference type="EC" id="2.7.1.160"/>
    </reaction>
</comment>
<feature type="active site" evidence="5">
    <location>
        <position position="531"/>
    </location>
</feature>
<dbReference type="GO" id="GO:0007219">
    <property type="term" value="P:Notch signaling pathway"/>
    <property type="evidence" value="ECO:0007669"/>
    <property type="project" value="TreeGrafter"/>
</dbReference>
<evidence type="ECO:0000256" key="7">
    <source>
        <dbReference type="SAM" id="Phobius"/>
    </source>
</evidence>
<dbReference type="GO" id="GO:0046872">
    <property type="term" value="F:metal ion binding"/>
    <property type="evidence" value="ECO:0007669"/>
    <property type="project" value="UniProtKB-KW"/>
</dbReference>
<keyword evidence="5" id="KW-0479">Metal-binding</keyword>
<name>A0A6J8CHW0_MYTCO</name>
<protein>
    <submittedName>
        <fullName evidence="10">ADAM10</fullName>
        <ecNumber evidence="10">3.4.24.81</ecNumber>
    </submittedName>
</protein>
<proteinExistence type="predicted"/>
<accession>A0A6J8CHW0</accession>
<dbReference type="InterPro" id="IPR001762">
    <property type="entry name" value="Disintegrin_dom"/>
</dbReference>
<keyword evidence="7" id="KW-0812">Transmembrane</keyword>
<evidence type="ECO:0000313" key="10">
    <source>
        <dbReference type="EMBL" id="CAC5395665.1"/>
    </source>
</evidence>